<accession>A0ABS4SP04</accession>
<organism evidence="2 3">
    <name type="scientific">Azospirillum rugosum</name>
    <dbReference type="NCBI Taxonomy" id="416170"/>
    <lineage>
        <taxon>Bacteria</taxon>
        <taxon>Pseudomonadati</taxon>
        <taxon>Pseudomonadota</taxon>
        <taxon>Alphaproteobacteria</taxon>
        <taxon>Rhodospirillales</taxon>
        <taxon>Azospirillaceae</taxon>
        <taxon>Azospirillum</taxon>
    </lineage>
</organism>
<evidence type="ECO:0000313" key="2">
    <source>
        <dbReference type="EMBL" id="MBP2293662.1"/>
    </source>
</evidence>
<evidence type="ECO:0000313" key="3">
    <source>
        <dbReference type="Proteomes" id="UP000781958"/>
    </source>
</evidence>
<proteinExistence type="predicted"/>
<evidence type="ECO:0000256" key="1">
    <source>
        <dbReference type="SAM" id="Phobius"/>
    </source>
</evidence>
<dbReference type="EMBL" id="JAGINP010000012">
    <property type="protein sequence ID" value="MBP2293662.1"/>
    <property type="molecule type" value="Genomic_DNA"/>
</dbReference>
<keyword evidence="1" id="KW-0812">Transmembrane</keyword>
<sequence>MATQPRSARPWHRALQTIHLWVGLILCLPLAVLGITGAILVFEHELEDLFSAPTARTLAVGEPQSVAAILDTAKANAPQGLAPGMVTLPNEAGEPASVRLMAPGRSGPGGGGATMLVDPVSLAVLETSKPGGGGLMRQIFMLHANLLIPDRSGRDAVGWLGVAMLVLGVSGLVLWWPRPGRWKEALQVKRGARGVRLHRDLHGAVGIWTLAVFVVVSFSGVYIAFPQTLSAAVAMVSPTRDLRAAVKVEPVRGAEPAGPDQAVALALAAVPDGRVRAVGLPARPDQAYRITLVRPDARPGAPSVTAFVDPWTSRVVEVRDPRTYSAGETFVAWQRPLHAGQGLGWVWKVLVFLSGVLPPLFAVTGTAMWYLKRRNRRAKDAERAAARATV</sequence>
<gene>
    <name evidence="2" type="ORF">J2851_003446</name>
</gene>
<dbReference type="PANTHER" id="PTHR34219">
    <property type="entry name" value="IRON-REGULATED INNER MEMBRANE PROTEIN-RELATED"/>
    <property type="match status" value="1"/>
</dbReference>
<dbReference type="Proteomes" id="UP000781958">
    <property type="component" value="Unassembled WGS sequence"/>
</dbReference>
<keyword evidence="1" id="KW-0472">Membrane</keyword>
<dbReference type="InterPro" id="IPR005625">
    <property type="entry name" value="PepSY-ass_TM"/>
</dbReference>
<keyword evidence="3" id="KW-1185">Reference proteome</keyword>
<name>A0ABS4SP04_9PROT</name>
<protein>
    <submittedName>
        <fullName evidence="2">Iron-regulated membrane protein</fullName>
    </submittedName>
</protein>
<feature type="transmembrane region" description="Helical" evidence="1">
    <location>
        <begin position="203"/>
        <end position="225"/>
    </location>
</feature>
<comment type="caution">
    <text evidence="2">The sequence shown here is derived from an EMBL/GenBank/DDBJ whole genome shotgun (WGS) entry which is preliminary data.</text>
</comment>
<dbReference type="RefSeq" id="WP_209767591.1">
    <property type="nucleotide sequence ID" value="NZ_JAGINP010000012.1"/>
</dbReference>
<feature type="transmembrane region" description="Helical" evidence="1">
    <location>
        <begin position="20"/>
        <end position="42"/>
    </location>
</feature>
<reference evidence="2 3" key="1">
    <citation type="submission" date="2021-03" db="EMBL/GenBank/DDBJ databases">
        <title>Genomic Encyclopedia of Type Strains, Phase III (KMG-III): the genomes of soil and plant-associated and newly described type strains.</title>
        <authorList>
            <person name="Whitman W."/>
        </authorList>
    </citation>
    <scope>NUCLEOTIDE SEQUENCE [LARGE SCALE GENOMIC DNA]</scope>
    <source>
        <strain evidence="2 3">IMMIB AFH-6</strain>
    </source>
</reference>
<feature type="transmembrane region" description="Helical" evidence="1">
    <location>
        <begin position="345"/>
        <end position="371"/>
    </location>
</feature>
<dbReference type="Pfam" id="PF03929">
    <property type="entry name" value="PepSY_TM"/>
    <property type="match status" value="1"/>
</dbReference>
<keyword evidence="1" id="KW-1133">Transmembrane helix</keyword>
<feature type="transmembrane region" description="Helical" evidence="1">
    <location>
        <begin position="156"/>
        <end position="176"/>
    </location>
</feature>
<dbReference type="PANTHER" id="PTHR34219:SF3">
    <property type="entry name" value="BLL7967 PROTEIN"/>
    <property type="match status" value="1"/>
</dbReference>